<evidence type="ECO:0000313" key="4">
    <source>
        <dbReference type="Proteomes" id="UP001384579"/>
    </source>
</evidence>
<dbReference type="PANTHER" id="PTHR34203:SF15">
    <property type="entry name" value="SLL1173 PROTEIN"/>
    <property type="match status" value="1"/>
</dbReference>
<dbReference type="InterPro" id="IPR052514">
    <property type="entry name" value="SAM-dependent_MTase"/>
</dbReference>
<dbReference type="Proteomes" id="UP001384579">
    <property type="component" value="Unassembled WGS sequence"/>
</dbReference>
<proteinExistence type="predicted"/>
<comment type="caution">
    <text evidence="3">The sequence shown here is derived from an EMBL/GenBank/DDBJ whole genome shotgun (WGS) entry which is preliminary data.</text>
</comment>
<accession>A0ABU8YL63</accession>
<reference evidence="3 4" key="1">
    <citation type="journal article" date="2020" name="Harmful Algae">
        <title>Molecular and morphological characterization of a novel dihydroanatoxin-a producing Microcoleus species (cyanobacteria) from the Russian River, California, USA.</title>
        <authorList>
            <person name="Conklin K.Y."/>
            <person name="Stancheva R."/>
            <person name="Otten T.G."/>
            <person name="Fadness R."/>
            <person name="Boyer G.L."/>
            <person name="Read B."/>
            <person name="Zhang X."/>
            <person name="Sheath R.G."/>
        </authorList>
    </citation>
    <scope>NUCLEOTIDE SEQUENCE [LARGE SCALE GENOMIC DNA]</scope>
    <source>
        <strain evidence="3 4">PTRS2</strain>
    </source>
</reference>
<dbReference type="PANTHER" id="PTHR34203">
    <property type="entry name" value="METHYLTRANSFERASE, FKBM FAMILY PROTEIN"/>
    <property type="match status" value="1"/>
</dbReference>
<dbReference type="SUPFAM" id="SSF53335">
    <property type="entry name" value="S-adenosyl-L-methionine-dependent methyltransferases"/>
    <property type="match status" value="1"/>
</dbReference>
<name>A0ABU8YL63_9CYAN</name>
<dbReference type="RefSeq" id="WP_340541421.1">
    <property type="nucleotide sequence ID" value="NZ_JBBLXS010000094.1"/>
</dbReference>
<dbReference type="Pfam" id="PF13946">
    <property type="entry name" value="DUF4214"/>
    <property type="match status" value="1"/>
</dbReference>
<dbReference type="GO" id="GO:0032259">
    <property type="term" value="P:methylation"/>
    <property type="evidence" value="ECO:0007669"/>
    <property type="project" value="UniProtKB-KW"/>
</dbReference>
<feature type="domain" description="DUF4214" evidence="2">
    <location>
        <begin position="21"/>
        <end position="74"/>
    </location>
</feature>
<gene>
    <name evidence="3" type="ORF">WMG39_09560</name>
</gene>
<protein>
    <submittedName>
        <fullName evidence="3">FkbM family methyltransferase</fullName>
    </submittedName>
</protein>
<dbReference type="EMBL" id="JBBLXS010000094">
    <property type="protein sequence ID" value="MEK0185105.1"/>
    <property type="molecule type" value="Genomic_DNA"/>
</dbReference>
<organism evidence="3 4">
    <name type="scientific">Microcoleus anatoxicus PTRS2</name>
    <dbReference type="NCBI Taxonomy" id="2705321"/>
    <lineage>
        <taxon>Bacteria</taxon>
        <taxon>Bacillati</taxon>
        <taxon>Cyanobacteriota</taxon>
        <taxon>Cyanophyceae</taxon>
        <taxon>Oscillatoriophycideae</taxon>
        <taxon>Oscillatoriales</taxon>
        <taxon>Microcoleaceae</taxon>
        <taxon>Microcoleus</taxon>
        <taxon>Microcoleus anatoxicus</taxon>
    </lineage>
</organism>
<keyword evidence="4" id="KW-1185">Reference proteome</keyword>
<keyword evidence="3" id="KW-0808">Transferase</keyword>
<dbReference type="InterPro" id="IPR025282">
    <property type="entry name" value="DUF4214"/>
</dbReference>
<dbReference type="GO" id="GO:0008168">
    <property type="term" value="F:methyltransferase activity"/>
    <property type="evidence" value="ECO:0007669"/>
    <property type="project" value="UniProtKB-KW"/>
</dbReference>
<sequence length="333" mass="38101">MNPEEAQSLEAAIQKTLSTHAKSDKSYLWMAYQVIFEREADPEGIAMFLNQLKEGWTRPTLIAKMIESNEFQHRLPAGTQSFASTESQVLIELENFKIYAMTNDTAVGQTIISSRSYEPHVTDAIVKHLKSGDVFLDLGANIGYFTLLAASIVKNEGKVISFEPNQYNRQLLYASIVENQFKNITVYPFAVSDCQQIFRLMTSGSNGWVVELSEESVNYQLVQSVVLDELLQSEKEINVIKMDIEGHEPIALRGMERIINKHRPIIFTEFHPYAVGEGYLKQLTQYNYRLFIIEEVGKITEAPDTKFVMDFWQRLAEKVNFDRIHLDLMALPL</sequence>
<dbReference type="NCBIfam" id="TIGR01444">
    <property type="entry name" value="fkbM_fam"/>
    <property type="match status" value="1"/>
</dbReference>
<evidence type="ECO:0000259" key="2">
    <source>
        <dbReference type="Pfam" id="PF13946"/>
    </source>
</evidence>
<feature type="domain" description="Methyltransferase FkbM" evidence="1">
    <location>
        <begin position="137"/>
        <end position="289"/>
    </location>
</feature>
<dbReference type="Pfam" id="PF05050">
    <property type="entry name" value="Methyltransf_21"/>
    <property type="match status" value="1"/>
</dbReference>
<evidence type="ECO:0000259" key="1">
    <source>
        <dbReference type="Pfam" id="PF05050"/>
    </source>
</evidence>
<evidence type="ECO:0000313" key="3">
    <source>
        <dbReference type="EMBL" id="MEK0185105.1"/>
    </source>
</evidence>
<keyword evidence="3" id="KW-0489">Methyltransferase</keyword>
<dbReference type="InterPro" id="IPR029063">
    <property type="entry name" value="SAM-dependent_MTases_sf"/>
</dbReference>
<dbReference type="InterPro" id="IPR006342">
    <property type="entry name" value="FkbM_mtfrase"/>
</dbReference>
<dbReference type="Gene3D" id="3.40.50.150">
    <property type="entry name" value="Vaccinia Virus protein VP39"/>
    <property type="match status" value="1"/>
</dbReference>